<keyword evidence="2" id="KW-0238">DNA-binding</keyword>
<organism evidence="6">
    <name type="scientific">Demequina capsici</name>
    <dbReference type="NCBI Taxonomy" id="3075620"/>
    <lineage>
        <taxon>Bacteria</taxon>
        <taxon>Bacillati</taxon>
        <taxon>Actinomycetota</taxon>
        <taxon>Actinomycetes</taxon>
        <taxon>Micrococcales</taxon>
        <taxon>Demequinaceae</taxon>
        <taxon>Demequina</taxon>
    </lineage>
</organism>
<dbReference type="Pfam" id="PF01380">
    <property type="entry name" value="SIS"/>
    <property type="match status" value="1"/>
</dbReference>
<feature type="domain" description="SIS" evidence="5">
    <location>
        <begin position="125"/>
        <end position="266"/>
    </location>
</feature>
<accession>A0AA96FFD7</accession>
<name>A0AA96FFD7_9MICO</name>
<dbReference type="PROSITE" id="PS51464">
    <property type="entry name" value="SIS"/>
    <property type="match status" value="1"/>
</dbReference>
<dbReference type="PANTHER" id="PTHR30514:SF1">
    <property type="entry name" value="HTH-TYPE TRANSCRIPTIONAL REGULATOR HEXR-RELATED"/>
    <property type="match status" value="1"/>
</dbReference>
<dbReference type="CDD" id="cd05013">
    <property type="entry name" value="SIS_RpiR"/>
    <property type="match status" value="1"/>
</dbReference>
<reference evidence="6" key="1">
    <citation type="submission" date="2023-09" db="EMBL/GenBank/DDBJ databases">
        <title>Demequina sp. a novel bacteria isolated from Capsicum annuum.</title>
        <authorList>
            <person name="Humaira Z."/>
            <person name="Lee J."/>
            <person name="Cho D."/>
        </authorList>
    </citation>
    <scope>NUCLEOTIDE SEQUENCE</scope>
    <source>
        <strain evidence="6">PMTSA13</strain>
    </source>
</reference>
<dbReference type="Pfam" id="PF01418">
    <property type="entry name" value="HTH_6"/>
    <property type="match status" value="1"/>
</dbReference>
<dbReference type="SUPFAM" id="SSF46689">
    <property type="entry name" value="Homeodomain-like"/>
    <property type="match status" value="1"/>
</dbReference>
<dbReference type="GO" id="GO:0097367">
    <property type="term" value="F:carbohydrate derivative binding"/>
    <property type="evidence" value="ECO:0007669"/>
    <property type="project" value="InterPro"/>
</dbReference>
<evidence type="ECO:0000256" key="2">
    <source>
        <dbReference type="ARBA" id="ARBA00023125"/>
    </source>
</evidence>
<dbReference type="PROSITE" id="PS51071">
    <property type="entry name" value="HTH_RPIR"/>
    <property type="match status" value="1"/>
</dbReference>
<dbReference type="KEGG" id="dcp:RN607_05130"/>
<dbReference type="InterPro" id="IPR000281">
    <property type="entry name" value="HTH_RpiR"/>
</dbReference>
<evidence type="ECO:0000313" key="6">
    <source>
        <dbReference type="EMBL" id="WNM28387.1"/>
    </source>
</evidence>
<dbReference type="RefSeq" id="WP_313544807.1">
    <property type="nucleotide sequence ID" value="NZ_CP134880.1"/>
</dbReference>
<dbReference type="Proteomes" id="UP001303408">
    <property type="component" value="Chromosome"/>
</dbReference>
<evidence type="ECO:0000256" key="1">
    <source>
        <dbReference type="ARBA" id="ARBA00023015"/>
    </source>
</evidence>
<dbReference type="Gene3D" id="1.10.10.10">
    <property type="entry name" value="Winged helix-like DNA-binding domain superfamily/Winged helix DNA-binding domain"/>
    <property type="match status" value="1"/>
</dbReference>
<keyword evidence="3" id="KW-0804">Transcription</keyword>
<dbReference type="InterPro" id="IPR036388">
    <property type="entry name" value="WH-like_DNA-bd_sf"/>
</dbReference>
<sequence length="285" mass="28972">MTWTGAPEALPTARIAALAPSLQPSEQRVAETIAADVARAIDMTAQELAAVAGVGRASVVRTAQSLGYEGYPQLRVALAREGVATAAPAEGLEGSLGVVQAAIDRFSRALPHASAGLTEASVDAFVRALDEGRRVIVSANGLSAPLGYDVALRLASAGRPVEYMPDALAQRIAAGQLRAGDVLLAISGSGSSGATIAAVEAALQGGATALALTAFSRSPLVSRATVALVVPSPVQSFQNELLQTSRAGMALVIEALVEALAAHRGPRAHDARDAMLAAISDSLRE</sequence>
<evidence type="ECO:0000256" key="3">
    <source>
        <dbReference type="ARBA" id="ARBA00023163"/>
    </source>
</evidence>
<dbReference type="GO" id="GO:0003677">
    <property type="term" value="F:DNA binding"/>
    <property type="evidence" value="ECO:0007669"/>
    <property type="project" value="UniProtKB-KW"/>
</dbReference>
<feature type="domain" description="HTH rpiR-type" evidence="4">
    <location>
        <begin position="9"/>
        <end position="85"/>
    </location>
</feature>
<dbReference type="EMBL" id="CP134880">
    <property type="protein sequence ID" value="WNM28387.1"/>
    <property type="molecule type" value="Genomic_DNA"/>
</dbReference>
<protein>
    <submittedName>
        <fullName evidence="6">MurR/RpiR family transcriptional regulator</fullName>
    </submittedName>
</protein>
<dbReference type="InterPro" id="IPR009057">
    <property type="entry name" value="Homeodomain-like_sf"/>
</dbReference>
<dbReference type="GO" id="GO:0003700">
    <property type="term" value="F:DNA-binding transcription factor activity"/>
    <property type="evidence" value="ECO:0007669"/>
    <property type="project" value="InterPro"/>
</dbReference>
<dbReference type="Gene3D" id="3.40.50.10490">
    <property type="entry name" value="Glucose-6-phosphate isomerase like protein, domain 1"/>
    <property type="match status" value="1"/>
</dbReference>
<keyword evidence="1" id="KW-0805">Transcription regulation</keyword>
<evidence type="ECO:0000259" key="5">
    <source>
        <dbReference type="PROSITE" id="PS51464"/>
    </source>
</evidence>
<dbReference type="InterPro" id="IPR035472">
    <property type="entry name" value="RpiR-like_SIS"/>
</dbReference>
<evidence type="ECO:0000259" key="4">
    <source>
        <dbReference type="PROSITE" id="PS51071"/>
    </source>
</evidence>
<gene>
    <name evidence="6" type="ORF">RN607_05130</name>
</gene>
<dbReference type="PANTHER" id="PTHR30514">
    <property type="entry name" value="GLUCOKINASE"/>
    <property type="match status" value="1"/>
</dbReference>
<dbReference type="InterPro" id="IPR047640">
    <property type="entry name" value="RpiR-like"/>
</dbReference>
<dbReference type="InterPro" id="IPR001347">
    <property type="entry name" value="SIS_dom"/>
</dbReference>
<proteinExistence type="predicted"/>
<dbReference type="GO" id="GO:1901135">
    <property type="term" value="P:carbohydrate derivative metabolic process"/>
    <property type="evidence" value="ECO:0007669"/>
    <property type="project" value="InterPro"/>
</dbReference>
<dbReference type="InterPro" id="IPR046348">
    <property type="entry name" value="SIS_dom_sf"/>
</dbReference>
<dbReference type="AlphaFoldDB" id="A0AA96FFD7"/>
<dbReference type="SUPFAM" id="SSF53697">
    <property type="entry name" value="SIS domain"/>
    <property type="match status" value="1"/>
</dbReference>